<keyword evidence="1" id="KW-1133">Transmembrane helix</keyword>
<protein>
    <submittedName>
        <fullName evidence="2">Uncharacterized protein</fullName>
    </submittedName>
</protein>
<organism evidence="2 3">
    <name type="scientific">Anaerotruncus colihominis</name>
    <dbReference type="NCBI Taxonomy" id="169435"/>
    <lineage>
        <taxon>Bacteria</taxon>
        <taxon>Bacillati</taxon>
        <taxon>Bacillota</taxon>
        <taxon>Clostridia</taxon>
        <taxon>Eubacteriales</taxon>
        <taxon>Oscillospiraceae</taxon>
        <taxon>Anaerotruncus</taxon>
    </lineage>
</organism>
<gene>
    <name evidence="2" type="ORF">FMM72_00695</name>
</gene>
<evidence type="ECO:0000313" key="2">
    <source>
        <dbReference type="EMBL" id="NDO37778.1"/>
    </source>
</evidence>
<dbReference type="AlphaFoldDB" id="A0A845SSF6"/>
<feature type="transmembrane region" description="Helical" evidence="1">
    <location>
        <begin position="61"/>
        <end position="78"/>
    </location>
</feature>
<sequence>MIKAKKIMGVFSIRSPPLLMEEKSNSSCVEKGDVLMEKQDFSNEREGQKEKERILSKDEKAIVVIFAIVIIILLLLRSCGISKEVVEYGVIDLPDKTTAMQMVNDAVERGMFQVFMNTEVSLDKDGYASLLIQNSEANHYPCYVLIEHDGKVIYQSEIIQPGYKIERDKLMADIGPGVHDCNAYFCVLDELGAELNRIGVNVTINGGQNE</sequence>
<keyword evidence="1" id="KW-0472">Membrane</keyword>
<reference evidence="2 3" key="1">
    <citation type="submission" date="2019-06" db="EMBL/GenBank/DDBJ databases">
        <title>Draft genome sequences of 15 bacterial species constituting the stable defined intestinal microbiota of the GM15 gnotobiotic mouse model.</title>
        <authorList>
            <person name="Elie C."/>
            <person name="Mathieu A."/>
            <person name="Saliou A."/>
            <person name="Darnaud M."/>
            <person name="Leulier F."/>
            <person name="Tamellini A."/>
        </authorList>
    </citation>
    <scope>NUCLEOTIDE SEQUENCE [LARGE SCALE GENOMIC DNA]</scope>
    <source>
        <strain evidence="2 3">JM4-15</strain>
    </source>
</reference>
<evidence type="ECO:0000256" key="1">
    <source>
        <dbReference type="SAM" id="Phobius"/>
    </source>
</evidence>
<proteinExistence type="predicted"/>
<dbReference type="EMBL" id="VIQT01000002">
    <property type="protein sequence ID" value="NDO37778.1"/>
    <property type="molecule type" value="Genomic_DNA"/>
</dbReference>
<evidence type="ECO:0000313" key="3">
    <source>
        <dbReference type="Proteomes" id="UP000462501"/>
    </source>
</evidence>
<dbReference type="RefSeq" id="WP_162220261.1">
    <property type="nucleotide sequence ID" value="NZ_VIQT01000002.1"/>
</dbReference>
<comment type="caution">
    <text evidence="2">The sequence shown here is derived from an EMBL/GenBank/DDBJ whole genome shotgun (WGS) entry which is preliminary data.</text>
</comment>
<accession>A0A845SSF6</accession>
<name>A0A845SSF6_9FIRM</name>
<keyword evidence="1" id="KW-0812">Transmembrane</keyword>
<dbReference type="Proteomes" id="UP000462501">
    <property type="component" value="Unassembled WGS sequence"/>
</dbReference>